<gene>
    <name evidence="1" type="primary">Contig3352.g3587</name>
    <name evidence="1" type="ORF">STYLEM_14801</name>
</gene>
<evidence type="ECO:0000313" key="2">
    <source>
        <dbReference type="Proteomes" id="UP000039865"/>
    </source>
</evidence>
<dbReference type="Proteomes" id="UP000039865">
    <property type="component" value="Unassembled WGS sequence"/>
</dbReference>
<sequence>MKAIATLCKVSSGRGGKKNDNLGALNFAKKDKPAQDNILPELETYFMAQERSLGLNKTQYENFVYLIKRYSYKGTPLQEHMMKEISPKLGLDYEKLSEENADKHTFAYMMVKNHEIFQQGSYNIEILLCLGFLSCQHHDRQSRMDEFWQLINPEINDEVPLEKVIDTLRIFIYLAIVLRLKIEKQRTPDDQNNDAINYLQKLGAQTYSIDEIQDSSVFKLMGMREDQRTEEGKFVNYQELFQFVNPNRCLTPFDIRMNVLQ</sequence>
<keyword evidence="2" id="KW-1185">Reference proteome</keyword>
<accession>A0A078ATE3</accession>
<name>A0A078ATE3_STYLE</name>
<dbReference type="EMBL" id="CCKQ01013989">
    <property type="protein sequence ID" value="CDW85715.1"/>
    <property type="molecule type" value="Genomic_DNA"/>
</dbReference>
<dbReference type="InParanoid" id="A0A078ATE3"/>
<protein>
    <submittedName>
        <fullName evidence="1">Uncharacterized protein</fullName>
    </submittedName>
</protein>
<evidence type="ECO:0000313" key="1">
    <source>
        <dbReference type="EMBL" id="CDW85715.1"/>
    </source>
</evidence>
<proteinExistence type="predicted"/>
<dbReference type="AlphaFoldDB" id="A0A078ATE3"/>
<reference evidence="1 2" key="1">
    <citation type="submission" date="2014-06" db="EMBL/GenBank/DDBJ databases">
        <authorList>
            <person name="Swart Estienne"/>
        </authorList>
    </citation>
    <scope>NUCLEOTIDE SEQUENCE [LARGE SCALE GENOMIC DNA]</scope>
    <source>
        <strain evidence="1 2">130c</strain>
    </source>
</reference>
<organism evidence="1 2">
    <name type="scientific">Stylonychia lemnae</name>
    <name type="common">Ciliate</name>
    <dbReference type="NCBI Taxonomy" id="5949"/>
    <lineage>
        <taxon>Eukaryota</taxon>
        <taxon>Sar</taxon>
        <taxon>Alveolata</taxon>
        <taxon>Ciliophora</taxon>
        <taxon>Intramacronucleata</taxon>
        <taxon>Spirotrichea</taxon>
        <taxon>Stichotrichia</taxon>
        <taxon>Sporadotrichida</taxon>
        <taxon>Oxytrichidae</taxon>
        <taxon>Stylonychinae</taxon>
        <taxon>Stylonychia</taxon>
    </lineage>
</organism>